<dbReference type="AlphaFoldDB" id="A0A7J6QQH5"/>
<name>A0A7J6QQH5_PEROL</name>
<accession>A0A7J6QQH5</accession>
<proteinExistence type="predicted"/>
<organism evidence="1 2">
    <name type="scientific">Perkinsus olseni</name>
    <name type="common">Perkinsus atlanticus</name>
    <dbReference type="NCBI Taxonomy" id="32597"/>
    <lineage>
        <taxon>Eukaryota</taxon>
        <taxon>Sar</taxon>
        <taxon>Alveolata</taxon>
        <taxon>Perkinsozoa</taxon>
        <taxon>Perkinsea</taxon>
        <taxon>Perkinsida</taxon>
        <taxon>Perkinsidae</taxon>
        <taxon>Perkinsus</taxon>
    </lineage>
</organism>
<gene>
    <name evidence="1" type="ORF">FOZ62_012654</name>
</gene>
<comment type="caution">
    <text evidence="1">The sequence shown here is derived from an EMBL/GenBank/DDBJ whole genome shotgun (WGS) entry which is preliminary data.</text>
</comment>
<reference evidence="1 2" key="1">
    <citation type="submission" date="2020-04" db="EMBL/GenBank/DDBJ databases">
        <title>Perkinsus olseni comparative genomics.</title>
        <authorList>
            <person name="Bogema D.R."/>
        </authorList>
    </citation>
    <scope>NUCLEOTIDE SEQUENCE [LARGE SCALE GENOMIC DNA]</scope>
    <source>
        <strain evidence="1">ATCC PRA-205</strain>
    </source>
</reference>
<protein>
    <submittedName>
        <fullName evidence="1">Uncharacterized protein</fullName>
    </submittedName>
</protein>
<feature type="non-terminal residue" evidence="1">
    <location>
        <position position="1"/>
    </location>
</feature>
<dbReference type="Proteomes" id="UP000574390">
    <property type="component" value="Unassembled WGS sequence"/>
</dbReference>
<sequence length="159" mass="17279">MRSATIVSGFIMISEHTGCSGASASNNYGRGYDPYHSSKHIFKDSCMVHEKYDLPHVACGITHAQRKDDYRLSYRVTENGITTVLLKCPKFTFIGHDIATVTAFHDVQVGRRTFTDPLSTVSSNAHEKEAGARCLAAANIIMNATVPDGVAAGEHAFDT</sequence>
<evidence type="ECO:0000313" key="2">
    <source>
        <dbReference type="Proteomes" id="UP000574390"/>
    </source>
</evidence>
<evidence type="ECO:0000313" key="1">
    <source>
        <dbReference type="EMBL" id="KAF4710442.1"/>
    </source>
</evidence>
<dbReference type="EMBL" id="JABANM010027977">
    <property type="protein sequence ID" value="KAF4710442.1"/>
    <property type="molecule type" value="Genomic_DNA"/>
</dbReference>